<accession>A0A1I0EVI6</accession>
<evidence type="ECO:0000313" key="2">
    <source>
        <dbReference type="EMBL" id="SET49603.1"/>
    </source>
</evidence>
<dbReference type="Proteomes" id="UP000199095">
    <property type="component" value="Unassembled WGS sequence"/>
</dbReference>
<name>A0A1I0EVI6_9BACI</name>
<feature type="signal peptide" evidence="1">
    <location>
        <begin position="1"/>
        <end position="27"/>
    </location>
</feature>
<evidence type="ECO:0000256" key="1">
    <source>
        <dbReference type="SAM" id="SignalP"/>
    </source>
</evidence>
<reference evidence="3" key="1">
    <citation type="submission" date="2016-10" db="EMBL/GenBank/DDBJ databases">
        <authorList>
            <person name="Varghese N."/>
            <person name="Submissions S."/>
        </authorList>
    </citation>
    <scope>NUCLEOTIDE SEQUENCE [LARGE SCALE GENOMIC DNA]</scope>
    <source>
        <strain evidence="3">CGMCC 1.3566</strain>
    </source>
</reference>
<protein>
    <submittedName>
        <fullName evidence="2">Uncharacterized protein</fullName>
    </submittedName>
</protein>
<dbReference type="OrthoDB" id="2923624at2"/>
<gene>
    <name evidence="2" type="ORF">SAMN05421676_105100</name>
</gene>
<dbReference type="EMBL" id="FOHJ01000005">
    <property type="protein sequence ID" value="SET49603.1"/>
    <property type="molecule type" value="Genomic_DNA"/>
</dbReference>
<sequence>MKRLKRILVTTLTITLLAIPFSNFATAAKVQNQNNQVVEDLAKELEFIFEKAATRDKDGNIIDINVEKLENKYGPSQQLEELKELKKGLKTETEEQLKSQSPIASVSSGQDPVDRCIQRKIENGFADLVTGAFIGAIVDDIRNKDYIGGAKKLIKNGVKGSPVGIGVTLTSYLFTCLWTAGDNPWN</sequence>
<dbReference type="AlphaFoldDB" id="A0A1I0EVI6"/>
<keyword evidence="3" id="KW-1185">Reference proteome</keyword>
<keyword evidence="1" id="KW-0732">Signal</keyword>
<proteinExistence type="predicted"/>
<organism evidence="2 3">
    <name type="scientific">Salinibacillus kushneri</name>
    <dbReference type="NCBI Taxonomy" id="237682"/>
    <lineage>
        <taxon>Bacteria</taxon>
        <taxon>Bacillati</taxon>
        <taxon>Bacillota</taxon>
        <taxon>Bacilli</taxon>
        <taxon>Bacillales</taxon>
        <taxon>Bacillaceae</taxon>
        <taxon>Salinibacillus</taxon>
    </lineage>
</organism>
<evidence type="ECO:0000313" key="3">
    <source>
        <dbReference type="Proteomes" id="UP000199095"/>
    </source>
</evidence>
<feature type="chain" id="PRO_5011503505" evidence="1">
    <location>
        <begin position="28"/>
        <end position="186"/>
    </location>
</feature>
<dbReference type="RefSeq" id="WP_093134333.1">
    <property type="nucleotide sequence ID" value="NZ_FOHJ01000005.1"/>
</dbReference>